<evidence type="ECO:0000256" key="1">
    <source>
        <dbReference type="SAM" id="SignalP"/>
    </source>
</evidence>
<gene>
    <name evidence="2" type="ORF">PoB_005056600</name>
</gene>
<keyword evidence="3" id="KW-1185">Reference proteome</keyword>
<sequence>MMYSQFYFPVLLFAIFLARGAEGRACSVNSDCRVIRVGATGVCSGEVCMCQQYYIVTTAGCE</sequence>
<feature type="signal peptide" evidence="1">
    <location>
        <begin position="1"/>
        <end position="23"/>
    </location>
</feature>
<dbReference type="EMBL" id="BLXT01005591">
    <property type="protein sequence ID" value="GFO24061.1"/>
    <property type="molecule type" value="Genomic_DNA"/>
</dbReference>
<organism evidence="2 3">
    <name type="scientific">Plakobranchus ocellatus</name>
    <dbReference type="NCBI Taxonomy" id="259542"/>
    <lineage>
        <taxon>Eukaryota</taxon>
        <taxon>Metazoa</taxon>
        <taxon>Spiralia</taxon>
        <taxon>Lophotrochozoa</taxon>
        <taxon>Mollusca</taxon>
        <taxon>Gastropoda</taxon>
        <taxon>Heterobranchia</taxon>
        <taxon>Euthyneura</taxon>
        <taxon>Panpulmonata</taxon>
        <taxon>Sacoglossa</taxon>
        <taxon>Placobranchoidea</taxon>
        <taxon>Plakobranchidae</taxon>
        <taxon>Plakobranchus</taxon>
    </lineage>
</organism>
<keyword evidence="1" id="KW-0732">Signal</keyword>
<feature type="chain" id="PRO_5043338017" description="EB domain-containing protein" evidence="1">
    <location>
        <begin position="24"/>
        <end position="62"/>
    </location>
</feature>
<protein>
    <recommendedName>
        <fullName evidence="4">EB domain-containing protein</fullName>
    </recommendedName>
</protein>
<comment type="caution">
    <text evidence="2">The sequence shown here is derived from an EMBL/GenBank/DDBJ whole genome shotgun (WGS) entry which is preliminary data.</text>
</comment>
<proteinExistence type="predicted"/>
<evidence type="ECO:0000313" key="2">
    <source>
        <dbReference type="EMBL" id="GFO24061.1"/>
    </source>
</evidence>
<name>A0AAV4BY79_9GAST</name>
<reference evidence="2 3" key="1">
    <citation type="journal article" date="2021" name="Elife">
        <title>Chloroplast acquisition without the gene transfer in kleptoplastic sea slugs, Plakobranchus ocellatus.</title>
        <authorList>
            <person name="Maeda T."/>
            <person name="Takahashi S."/>
            <person name="Yoshida T."/>
            <person name="Shimamura S."/>
            <person name="Takaki Y."/>
            <person name="Nagai Y."/>
            <person name="Toyoda A."/>
            <person name="Suzuki Y."/>
            <person name="Arimoto A."/>
            <person name="Ishii H."/>
            <person name="Satoh N."/>
            <person name="Nishiyama T."/>
            <person name="Hasebe M."/>
            <person name="Maruyama T."/>
            <person name="Minagawa J."/>
            <person name="Obokata J."/>
            <person name="Shigenobu S."/>
        </authorList>
    </citation>
    <scope>NUCLEOTIDE SEQUENCE [LARGE SCALE GENOMIC DNA]</scope>
</reference>
<accession>A0AAV4BY79</accession>
<evidence type="ECO:0000313" key="3">
    <source>
        <dbReference type="Proteomes" id="UP000735302"/>
    </source>
</evidence>
<feature type="non-terminal residue" evidence="2">
    <location>
        <position position="62"/>
    </location>
</feature>
<evidence type="ECO:0008006" key="4">
    <source>
        <dbReference type="Google" id="ProtNLM"/>
    </source>
</evidence>
<dbReference type="AlphaFoldDB" id="A0AAV4BY79"/>
<dbReference type="Proteomes" id="UP000735302">
    <property type="component" value="Unassembled WGS sequence"/>
</dbReference>